<evidence type="ECO:0000256" key="2">
    <source>
        <dbReference type="ARBA" id="ARBA00022448"/>
    </source>
</evidence>
<feature type="transmembrane region" description="Helical" evidence="8">
    <location>
        <begin position="96"/>
        <end position="124"/>
    </location>
</feature>
<comment type="subcellular location">
    <subcellularLocation>
        <location evidence="1">Cell membrane</location>
        <topology evidence="1">Multi-pass membrane protein</topology>
    </subcellularLocation>
</comment>
<evidence type="ECO:0000256" key="5">
    <source>
        <dbReference type="ARBA" id="ARBA00022989"/>
    </source>
</evidence>
<dbReference type="Pfam" id="PF02447">
    <property type="entry name" value="GntP_permease"/>
    <property type="match status" value="1"/>
</dbReference>
<keyword evidence="3" id="KW-1003">Cell membrane</keyword>
<feature type="transmembrane region" description="Helical" evidence="8">
    <location>
        <begin position="219"/>
        <end position="244"/>
    </location>
</feature>
<feature type="transmembrane region" description="Helical" evidence="8">
    <location>
        <begin position="55"/>
        <end position="76"/>
    </location>
</feature>
<name>R7ZRU9_9BACT</name>
<dbReference type="PANTHER" id="PTHR30354">
    <property type="entry name" value="GNT FAMILY GLUCONATE TRANSPORTER"/>
    <property type="match status" value="1"/>
</dbReference>
<accession>R7ZRU9</accession>
<evidence type="ECO:0000256" key="6">
    <source>
        <dbReference type="ARBA" id="ARBA00023136"/>
    </source>
</evidence>
<feature type="transmembrane region" description="Helical" evidence="8">
    <location>
        <begin position="300"/>
        <end position="319"/>
    </location>
</feature>
<dbReference type="OrthoDB" id="9787129at2"/>
<dbReference type="PIRSF" id="PIRSF002746">
    <property type="entry name" value="Gluconate_transporter"/>
    <property type="match status" value="1"/>
</dbReference>
<dbReference type="PANTHER" id="PTHR30354:SF22">
    <property type="entry name" value="HIGH-AFFINITY GLUCONATE TRANSPORTER"/>
    <property type="match status" value="1"/>
</dbReference>
<feature type="transmembrane region" description="Helical" evidence="8">
    <location>
        <begin position="339"/>
        <end position="363"/>
    </location>
</feature>
<sequence>MVFLGIGISILLLVLLIVWVKLEPFIAFLLVSVAAGILLGIPLDRVMAAIQKGIGDLLGGLIIIITLGAMLGKIVADSGAAQRIAEFLMKLFGQYRIQWAITLTSLVVGIPLFFNVGFVLLVPLVFTVSYQYKIPAMYIGVPMLAALSVTHGLLPPHPAPVALVAQFDANMGLTLIYGLIIAIPLILVAGPLMARLPWIRSMHVMPLEAFRSEMQPSESLPSLANSLVSALLPVFLLIATSLALLDASPEVPGYTWLVFLGDPGIVMLFSLLWATVSLGIRKGKSVAAIMDSFGKAVKDIALVILIIAGAGAFKEVLVSSGVSAEIATAMEDWAVPPLVLGWLIAAIIRVSVGSATVAALTAAGIIGPLVEGSGVNANLMVLAIGSGSLIFSHFNDGGFWLVKEYFNLTIKQTLTTWSLVETVAAVGGLLGVLAMNLIL</sequence>
<comment type="similarity">
    <text evidence="7">Belongs to the GntP permease family.</text>
</comment>
<dbReference type="Proteomes" id="UP000013909">
    <property type="component" value="Unassembled WGS sequence"/>
</dbReference>
<keyword evidence="5 8" id="KW-1133">Transmembrane helix</keyword>
<proteinExistence type="inferred from homology"/>
<feature type="transmembrane region" description="Helical" evidence="8">
    <location>
        <begin position="375"/>
        <end position="394"/>
    </location>
</feature>
<organism evidence="9 10">
    <name type="scientific">Lunatimonas lonarensis</name>
    <dbReference type="NCBI Taxonomy" id="1232681"/>
    <lineage>
        <taxon>Bacteria</taxon>
        <taxon>Pseudomonadati</taxon>
        <taxon>Bacteroidota</taxon>
        <taxon>Cytophagia</taxon>
        <taxon>Cytophagales</taxon>
        <taxon>Cyclobacteriaceae</taxon>
    </lineage>
</organism>
<keyword evidence="6 8" id="KW-0472">Membrane</keyword>
<comment type="caution">
    <text evidence="9">The sequence shown here is derived from an EMBL/GenBank/DDBJ whole genome shotgun (WGS) entry which is preliminary data.</text>
</comment>
<dbReference type="NCBIfam" id="TIGR00791">
    <property type="entry name" value="gntP"/>
    <property type="match status" value="1"/>
</dbReference>
<feature type="transmembrane region" description="Helical" evidence="8">
    <location>
        <begin position="414"/>
        <end position="438"/>
    </location>
</feature>
<dbReference type="AlphaFoldDB" id="R7ZRU9"/>
<reference evidence="9 10" key="1">
    <citation type="submission" date="2013-02" db="EMBL/GenBank/DDBJ databases">
        <title>A novel strain isolated from Lonar lake, Maharashtra, India.</title>
        <authorList>
            <person name="Singh A."/>
        </authorList>
    </citation>
    <scope>NUCLEOTIDE SEQUENCE [LARGE SCALE GENOMIC DNA]</scope>
    <source>
        <strain evidence="9 10">AK24</strain>
    </source>
</reference>
<dbReference type="InterPro" id="IPR003474">
    <property type="entry name" value="Glcn_transporter"/>
</dbReference>
<evidence type="ECO:0000256" key="8">
    <source>
        <dbReference type="SAM" id="Phobius"/>
    </source>
</evidence>
<feature type="transmembrane region" description="Helical" evidence="8">
    <location>
        <begin position="256"/>
        <end position="280"/>
    </location>
</feature>
<dbReference type="GO" id="GO:0015128">
    <property type="term" value="F:gluconate transmembrane transporter activity"/>
    <property type="evidence" value="ECO:0007669"/>
    <property type="project" value="InterPro"/>
</dbReference>
<feature type="transmembrane region" description="Helical" evidence="8">
    <location>
        <begin position="26"/>
        <end position="43"/>
    </location>
</feature>
<protein>
    <submittedName>
        <fullName evidence="9">Gluconate permease</fullName>
    </submittedName>
</protein>
<dbReference type="GO" id="GO:0005886">
    <property type="term" value="C:plasma membrane"/>
    <property type="evidence" value="ECO:0007669"/>
    <property type="project" value="UniProtKB-SubCell"/>
</dbReference>
<dbReference type="EMBL" id="AQHR01000073">
    <property type="protein sequence ID" value="EON76807.1"/>
    <property type="molecule type" value="Genomic_DNA"/>
</dbReference>
<evidence type="ECO:0000256" key="7">
    <source>
        <dbReference type="ARBA" id="ARBA00049663"/>
    </source>
</evidence>
<gene>
    <name evidence="9" type="ORF">ADIS_2678</name>
</gene>
<evidence type="ECO:0000313" key="9">
    <source>
        <dbReference type="EMBL" id="EON76807.1"/>
    </source>
</evidence>
<evidence type="ECO:0000256" key="1">
    <source>
        <dbReference type="ARBA" id="ARBA00004651"/>
    </source>
</evidence>
<evidence type="ECO:0000256" key="4">
    <source>
        <dbReference type="ARBA" id="ARBA00022692"/>
    </source>
</evidence>
<feature type="transmembrane region" description="Helical" evidence="8">
    <location>
        <begin position="136"/>
        <end position="154"/>
    </location>
</feature>
<keyword evidence="10" id="KW-1185">Reference proteome</keyword>
<dbReference type="RefSeq" id="WP_010854813.1">
    <property type="nucleotide sequence ID" value="NZ_AQHR01000073.1"/>
</dbReference>
<feature type="transmembrane region" description="Helical" evidence="8">
    <location>
        <begin position="174"/>
        <end position="198"/>
    </location>
</feature>
<evidence type="ECO:0000313" key="10">
    <source>
        <dbReference type="Proteomes" id="UP000013909"/>
    </source>
</evidence>
<keyword evidence="4 8" id="KW-0812">Transmembrane</keyword>
<dbReference type="PATRIC" id="fig|1288963.3.peg.2669"/>
<keyword evidence="2" id="KW-0813">Transport</keyword>
<evidence type="ECO:0000256" key="3">
    <source>
        <dbReference type="ARBA" id="ARBA00022475"/>
    </source>
</evidence>
<dbReference type="STRING" id="1232681.ADIS_2678"/>